<accession>A0A1J4SGJ1</accession>
<dbReference type="AlphaFoldDB" id="A0A1J4SGJ1"/>
<name>A0A1J4SGJ1_9BACT</name>
<organism evidence="2 3">
    <name type="scientific">Candidatus Desantisbacteria bacterium CG1_02_38_46</name>
    <dbReference type="NCBI Taxonomy" id="1817893"/>
    <lineage>
        <taxon>Bacteria</taxon>
        <taxon>Candidatus Desantisiibacteriota</taxon>
    </lineage>
</organism>
<evidence type="ECO:0000313" key="3">
    <source>
        <dbReference type="Proteomes" id="UP000182278"/>
    </source>
</evidence>
<dbReference type="InterPro" id="IPR004013">
    <property type="entry name" value="PHP_dom"/>
</dbReference>
<dbReference type="InterPro" id="IPR016195">
    <property type="entry name" value="Pol/histidinol_Pase-like"/>
</dbReference>
<dbReference type="EMBL" id="MNUO01000012">
    <property type="protein sequence ID" value="OIN98503.1"/>
    <property type="molecule type" value="Genomic_DNA"/>
</dbReference>
<dbReference type="GO" id="GO:0004534">
    <property type="term" value="F:5'-3' RNA exonuclease activity"/>
    <property type="evidence" value="ECO:0007669"/>
    <property type="project" value="TreeGrafter"/>
</dbReference>
<dbReference type="PANTHER" id="PTHR42924:SF3">
    <property type="entry name" value="POLYMERASE_HISTIDINOL PHOSPHATASE N-TERMINAL DOMAIN-CONTAINING PROTEIN"/>
    <property type="match status" value="1"/>
</dbReference>
<dbReference type="Pfam" id="PF02811">
    <property type="entry name" value="PHP"/>
    <property type="match status" value="1"/>
</dbReference>
<gene>
    <name evidence="2" type="ORF">AUJ66_00935</name>
</gene>
<comment type="caution">
    <text evidence="2">The sequence shown here is derived from an EMBL/GenBank/DDBJ whole genome shotgun (WGS) entry which is preliminary data.</text>
</comment>
<dbReference type="SUPFAM" id="SSF89550">
    <property type="entry name" value="PHP domain-like"/>
    <property type="match status" value="1"/>
</dbReference>
<dbReference type="Gene3D" id="1.10.150.650">
    <property type="match status" value="1"/>
</dbReference>
<dbReference type="SMART" id="SM00481">
    <property type="entry name" value="POLIIIAc"/>
    <property type="match status" value="1"/>
</dbReference>
<dbReference type="InterPro" id="IPR052018">
    <property type="entry name" value="PHP_domain"/>
</dbReference>
<dbReference type="Proteomes" id="UP000182278">
    <property type="component" value="Unassembled WGS sequence"/>
</dbReference>
<feature type="domain" description="Polymerase/histidinol phosphatase N-terminal" evidence="1">
    <location>
        <begin position="4"/>
        <end position="69"/>
    </location>
</feature>
<proteinExistence type="predicted"/>
<evidence type="ECO:0000259" key="1">
    <source>
        <dbReference type="SMART" id="SM00481"/>
    </source>
</evidence>
<dbReference type="STRING" id="1817893.AUJ66_00935"/>
<dbReference type="PANTHER" id="PTHR42924">
    <property type="entry name" value="EXONUCLEASE"/>
    <property type="match status" value="1"/>
</dbReference>
<reference evidence="2 3" key="1">
    <citation type="journal article" date="2016" name="Environ. Microbiol.">
        <title>Genomic resolution of a cold subsurface aquifer community provides metabolic insights for novel microbes adapted to high CO concentrations.</title>
        <authorList>
            <person name="Probst A.J."/>
            <person name="Castelle C.J."/>
            <person name="Singh A."/>
            <person name="Brown C.T."/>
            <person name="Anantharaman K."/>
            <person name="Sharon I."/>
            <person name="Hug L.A."/>
            <person name="Burstein D."/>
            <person name="Emerson J.B."/>
            <person name="Thomas B.C."/>
            <person name="Banfield J.F."/>
        </authorList>
    </citation>
    <scope>NUCLEOTIDE SEQUENCE [LARGE SCALE GENOMIC DNA]</scope>
    <source>
        <strain evidence="2">CG1_02_38_46</strain>
    </source>
</reference>
<dbReference type="GO" id="GO:0035312">
    <property type="term" value="F:5'-3' DNA exonuclease activity"/>
    <property type="evidence" value="ECO:0007669"/>
    <property type="project" value="TreeGrafter"/>
</dbReference>
<protein>
    <recommendedName>
        <fullName evidence="1">Polymerase/histidinol phosphatase N-terminal domain-containing protein</fullName>
    </recommendedName>
</protein>
<evidence type="ECO:0000313" key="2">
    <source>
        <dbReference type="EMBL" id="OIN98503.1"/>
    </source>
</evidence>
<dbReference type="CDD" id="cd07438">
    <property type="entry name" value="PHP_HisPPase_AMP"/>
    <property type="match status" value="1"/>
</dbReference>
<sequence>MKKIDLHVHTNKSDGTFSPEEVVDYAHSIGLAAIGITDHDTVAGIGPAIEQAKKYDIEIVPGIEISAEWTEEKQELEIHMLGYFINWQSQDFQKKLDDLSVARVKRAEKIIEKLKQYGISLDMEDVQEFAPSTESIGRLHIAQAMVKEGCVSSINRAFDQYIGNNKPCYVSKYQLNPEGAAQIIKEIGGIAVIAHPGLLNLDFVDNLIHRLVKNGLDGIEVYYPEHRNNVITHLKEIAKEYNLLVTGGTDCHGLAKERILMGTLDIPYELLEKMKQRIEGVRS</sequence>
<dbReference type="InterPro" id="IPR003141">
    <property type="entry name" value="Pol/His_phosphatase_N"/>
</dbReference>
<dbReference type="Gene3D" id="3.20.20.140">
    <property type="entry name" value="Metal-dependent hydrolases"/>
    <property type="match status" value="1"/>
</dbReference>